<proteinExistence type="predicted"/>
<keyword evidence="2" id="KW-1185">Reference proteome</keyword>
<accession>A0A5C3PAE2</accession>
<evidence type="ECO:0000313" key="1">
    <source>
        <dbReference type="EMBL" id="TFK86636.1"/>
    </source>
</evidence>
<dbReference type="InterPro" id="IPR032675">
    <property type="entry name" value="LRR_dom_sf"/>
</dbReference>
<name>A0A5C3PAE2_9APHY</name>
<organism evidence="1 2">
    <name type="scientific">Polyporus arcularius HHB13444</name>
    <dbReference type="NCBI Taxonomy" id="1314778"/>
    <lineage>
        <taxon>Eukaryota</taxon>
        <taxon>Fungi</taxon>
        <taxon>Dikarya</taxon>
        <taxon>Basidiomycota</taxon>
        <taxon>Agaricomycotina</taxon>
        <taxon>Agaricomycetes</taxon>
        <taxon>Polyporales</taxon>
        <taxon>Polyporaceae</taxon>
        <taxon>Polyporus</taxon>
    </lineage>
</organism>
<sequence>MTGPIVPLELQYRTIELVWDRQYTVFHATLRSCALTCRAWLVPSRRRLFRSLVLGPLNRQEQVDVLASLISASRDVSEAVEQLIITTDDGHFSTSTPPGYVRPQVIPIILAAKFPHLRSLVIHSENKMSSFPDHMRIFAAVSAITSLRLQSIRIDNVVAFRKMLAMFSSIRELSLINIRQTSTYDVPRLMSLPLRLPHLTRIKATQCETLGNGVLSYLLRMACGTLENLAVSYDEGNSGEDTPLRQEFPSGLDFPRLSTFKYRKYVRFARSQQKIRSVLNMDGISSVIESLSAHARRLRTVILSYGYPLLPISPNGAATSVTEVPPSTDRLQNLLAVLKELGGDLDEQLSSPEFGQLERVEFEFMDHMTPHRSVSQHELHIFITSLREEVTAFFPKLSRRNLVDVRLVVRDGRHVWCRWVVKRAGVEGVPVSNEDPLGILDPEP</sequence>
<protein>
    <recommendedName>
        <fullName evidence="3">F-box domain-containing protein</fullName>
    </recommendedName>
</protein>
<dbReference type="AlphaFoldDB" id="A0A5C3PAE2"/>
<dbReference type="EMBL" id="ML211190">
    <property type="protein sequence ID" value="TFK86636.1"/>
    <property type="molecule type" value="Genomic_DNA"/>
</dbReference>
<dbReference type="Proteomes" id="UP000308197">
    <property type="component" value="Unassembled WGS sequence"/>
</dbReference>
<dbReference type="SUPFAM" id="SSF52047">
    <property type="entry name" value="RNI-like"/>
    <property type="match status" value="1"/>
</dbReference>
<gene>
    <name evidence="1" type="ORF">K466DRAFT_663603</name>
</gene>
<dbReference type="InParanoid" id="A0A5C3PAE2"/>
<evidence type="ECO:0000313" key="2">
    <source>
        <dbReference type="Proteomes" id="UP000308197"/>
    </source>
</evidence>
<evidence type="ECO:0008006" key="3">
    <source>
        <dbReference type="Google" id="ProtNLM"/>
    </source>
</evidence>
<reference evidence="1 2" key="1">
    <citation type="journal article" date="2019" name="Nat. Ecol. Evol.">
        <title>Megaphylogeny resolves global patterns of mushroom evolution.</title>
        <authorList>
            <person name="Varga T."/>
            <person name="Krizsan K."/>
            <person name="Foldi C."/>
            <person name="Dima B."/>
            <person name="Sanchez-Garcia M."/>
            <person name="Sanchez-Ramirez S."/>
            <person name="Szollosi G.J."/>
            <person name="Szarkandi J.G."/>
            <person name="Papp V."/>
            <person name="Albert L."/>
            <person name="Andreopoulos W."/>
            <person name="Angelini C."/>
            <person name="Antonin V."/>
            <person name="Barry K.W."/>
            <person name="Bougher N.L."/>
            <person name="Buchanan P."/>
            <person name="Buyck B."/>
            <person name="Bense V."/>
            <person name="Catcheside P."/>
            <person name="Chovatia M."/>
            <person name="Cooper J."/>
            <person name="Damon W."/>
            <person name="Desjardin D."/>
            <person name="Finy P."/>
            <person name="Geml J."/>
            <person name="Haridas S."/>
            <person name="Hughes K."/>
            <person name="Justo A."/>
            <person name="Karasinski D."/>
            <person name="Kautmanova I."/>
            <person name="Kiss B."/>
            <person name="Kocsube S."/>
            <person name="Kotiranta H."/>
            <person name="LaButti K.M."/>
            <person name="Lechner B.E."/>
            <person name="Liimatainen K."/>
            <person name="Lipzen A."/>
            <person name="Lukacs Z."/>
            <person name="Mihaltcheva S."/>
            <person name="Morgado L.N."/>
            <person name="Niskanen T."/>
            <person name="Noordeloos M.E."/>
            <person name="Ohm R.A."/>
            <person name="Ortiz-Santana B."/>
            <person name="Ovrebo C."/>
            <person name="Racz N."/>
            <person name="Riley R."/>
            <person name="Savchenko A."/>
            <person name="Shiryaev A."/>
            <person name="Soop K."/>
            <person name="Spirin V."/>
            <person name="Szebenyi C."/>
            <person name="Tomsovsky M."/>
            <person name="Tulloss R.E."/>
            <person name="Uehling J."/>
            <person name="Grigoriev I.V."/>
            <person name="Vagvolgyi C."/>
            <person name="Papp T."/>
            <person name="Martin F.M."/>
            <person name="Miettinen O."/>
            <person name="Hibbett D.S."/>
            <person name="Nagy L.G."/>
        </authorList>
    </citation>
    <scope>NUCLEOTIDE SEQUENCE [LARGE SCALE GENOMIC DNA]</scope>
    <source>
        <strain evidence="1 2">HHB13444</strain>
    </source>
</reference>
<dbReference type="Gene3D" id="3.80.10.10">
    <property type="entry name" value="Ribonuclease Inhibitor"/>
    <property type="match status" value="1"/>
</dbReference>